<evidence type="ECO:0000313" key="6">
    <source>
        <dbReference type="Proteomes" id="UP000215896"/>
    </source>
</evidence>
<dbReference type="Gene3D" id="3.30.2320.10">
    <property type="entry name" value="hypothetical protein PF0899 domain"/>
    <property type="match status" value="1"/>
</dbReference>
<accession>A0A255GNF6</accession>
<accession>A0A4R6LTE3</accession>
<dbReference type="NCBIfam" id="NF041155">
    <property type="entry name" value="encap_f1"/>
    <property type="match status" value="1"/>
</dbReference>
<dbReference type="EMBL" id="NMVO01000001">
    <property type="protein sequence ID" value="OYO17358.1"/>
    <property type="molecule type" value="Genomic_DNA"/>
</dbReference>
<dbReference type="InterPro" id="IPR051429">
    <property type="entry name" value="Encapsulin_nc"/>
</dbReference>
<sequence length="264" mass="28671">MNNLHRELAPISEAAWADLEQEARRTFKRWIAGRRVVDVSGPAGPELAAVGNGRLTELSNTDGVRTRLRETQSLVELRVPFEVSRAEVDGVERGSQDADWQPVKDAVRKLALAEDDAIFNGATEAGITGIVPSSSNKKLKVPSEVRDLPDVVAKALSELRLAGVDGPYTLLLSAENYTAVSEITDHGYPIREHINRLLDGEVIWAPAVEGALLLSTRGGDYELFLGQDVSIGYLSHDAETVQLYFQESLTFVAYTSEASVAIAG</sequence>
<dbReference type="PANTHER" id="PTHR37165">
    <property type="entry name" value="PEPTIDASE U56 FAMILY"/>
    <property type="match status" value="1"/>
</dbReference>
<protein>
    <recommendedName>
        <fullName evidence="4">Type 1 encapsulin shell protein</fullName>
    </recommendedName>
</protein>
<organism evidence="5 6">
    <name type="scientific">Enemella evansiae</name>
    <dbReference type="NCBI Taxonomy" id="2016499"/>
    <lineage>
        <taxon>Bacteria</taxon>
        <taxon>Bacillati</taxon>
        <taxon>Actinomycetota</taxon>
        <taxon>Actinomycetes</taxon>
        <taxon>Propionibacteriales</taxon>
        <taxon>Propionibacteriaceae</taxon>
        <taxon>Enemella</taxon>
    </lineage>
</organism>
<evidence type="ECO:0000313" key="5">
    <source>
        <dbReference type="EMBL" id="OYO17358.1"/>
    </source>
</evidence>
<dbReference type="PANTHER" id="PTHR37165:SF1">
    <property type="entry name" value="TYPE 1 ENCAPSULIN SHELL PROTEIN"/>
    <property type="match status" value="1"/>
</dbReference>
<keyword evidence="3" id="KW-1284">Encapsulin nanocompartment</keyword>
<evidence type="ECO:0000256" key="1">
    <source>
        <dbReference type="ARBA" id="ARBA00033738"/>
    </source>
</evidence>
<dbReference type="InterPro" id="IPR007544">
    <property type="entry name" value="ENCAP"/>
</dbReference>
<dbReference type="Pfam" id="PF04454">
    <property type="entry name" value="Linocin_M18"/>
    <property type="match status" value="1"/>
</dbReference>
<evidence type="ECO:0000256" key="4">
    <source>
        <dbReference type="ARBA" id="ARBA00050023"/>
    </source>
</evidence>
<keyword evidence="6" id="KW-1185">Reference proteome</keyword>
<name>A0A255GNF6_9ACTN</name>
<comment type="subcellular location">
    <subcellularLocation>
        <location evidence="1">Encapsulin nanocompartment</location>
    </subcellularLocation>
</comment>
<comment type="caution">
    <text evidence="5">The sequence shown here is derived from an EMBL/GenBank/DDBJ whole genome shotgun (WGS) entry which is preliminary data.</text>
</comment>
<dbReference type="RefSeq" id="WP_094356972.1">
    <property type="nucleotide sequence ID" value="NZ_NMVK01000009.1"/>
</dbReference>
<dbReference type="Gene3D" id="3.30.2400.30">
    <property type="match status" value="1"/>
</dbReference>
<evidence type="ECO:0000256" key="3">
    <source>
        <dbReference type="ARBA" id="ARBA00033787"/>
    </source>
</evidence>
<gene>
    <name evidence="5" type="ORF">CGZ94_00125</name>
</gene>
<proteinExistence type="inferred from homology"/>
<dbReference type="Proteomes" id="UP000215896">
    <property type="component" value="Unassembled WGS sequence"/>
</dbReference>
<evidence type="ECO:0000256" key="2">
    <source>
        <dbReference type="ARBA" id="ARBA00033743"/>
    </source>
</evidence>
<dbReference type="PIRSF" id="PIRSF019254">
    <property type="entry name" value="CFP29"/>
    <property type="match status" value="1"/>
</dbReference>
<dbReference type="GO" id="GO:0140737">
    <property type="term" value="C:encapsulin nanocompartment"/>
    <property type="evidence" value="ECO:0007669"/>
    <property type="project" value="UniProtKB-SubCell"/>
</dbReference>
<comment type="similarity">
    <text evidence="2">Belongs to the encapsulin family. Family 1 subfamily.</text>
</comment>
<dbReference type="OrthoDB" id="2922at2"/>
<dbReference type="AlphaFoldDB" id="A0A255GNF6"/>
<reference evidence="5 6" key="1">
    <citation type="submission" date="2017-07" db="EMBL/GenBank/DDBJ databases">
        <title>Draft whole genome sequences of clinical Proprionibacteriaceae strains.</title>
        <authorList>
            <person name="Bernier A.-M."/>
            <person name="Bernard K."/>
            <person name="Domingo M.-C."/>
        </authorList>
    </citation>
    <scope>NUCLEOTIDE SEQUENCE [LARGE SCALE GENOMIC DNA]</scope>
    <source>
        <strain evidence="5 6">NML 030167</strain>
    </source>
</reference>